<keyword evidence="3" id="KW-1185">Reference proteome</keyword>
<dbReference type="Proteomes" id="UP001362999">
    <property type="component" value="Unassembled WGS sequence"/>
</dbReference>
<protein>
    <submittedName>
        <fullName evidence="2">Uncharacterized protein</fullName>
    </submittedName>
</protein>
<evidence type="ECO:0000313" key="2">
    <source>
        <dbReference type="EMBL" id="KAK7013668.1"/>
    </source>
</evidence>
<feature type="region of interest" description="Disordered" evidence="1">
    <location>
        <begin position="275"/>
        <end position="311"/>
    </location>
</feature>
<proteinExistence type="predicted"/>
<reference evidence="2 3" key="1">
    <citation type="journal article" date="2024" name="J Genomics">
        <title>Draft genome sequencing and assembly of Favolaschia claudopus CIRM-BRFM 2984 isolated from oak limbs.</title>
        <authorList>
            <person name="Navarro D."/>
            <person name="Drula E."/>
            <person name="Chaduli D."/>
            <person name="Cazenave R."/>
            <person name="Ahrendt S."/>
            <person name="Wang J."/>
            <person name="Lipzen A."/>
            <person name="Daum C."/>
            <person name="Barry K."/>
            <person name="Grigoriev I.V."/>
            <person name="Favel A."/>
            <person name="Rosso M.N."/>
            <person name="Martin F."/>
        </authorList>
    </citation>
    <scope>NUCLEOTIDE SEQUENCE [LARGE SCALE GENOMIC DNA]</scope>
    <source>
        <strain evidence="2 3">CIRM-BRFM 2984</strain>
    </source>
</reference>
<sequence length="383" mass="42364">MEHVDDTGRGGRSVDAIPEFEVVVDKLVVDDKEDSAELQPKQRDQFPPTTTTRRRLLILATPSSIKYHHDAVILLARHIDAEQPILAGLLPLTQRWMLVMNLQLRWLLSLDEFLTTRRSMKSTKLRRIPFEEIQKLRVIEVSSMLVVSAEWLSALLRPSTRWICVCNPALFGCHVCPDSTSPAVHASTPQSGMPPSCTACRSCMPVQHPRDFGDLCVQQDPQTRDPASARNRLPVAHPKPLAVSLVPGTTCSPNPDTLITHAARDALPKSRKLGCWGSNMGDDEQELAKEDGEDEEERQAEDGAVGERARGRGMARRARLSILSVDVPATTVCEARKELLAQSRRTSPFPFPTAVCSSVSCRSSVQPFRDASYALPCESFVDG</sequence>
<name>A0AAW0ANH8_9AGAR</name>
<organism evidence="2 3">
    <name type="scientific">Favolaschia claudopus</name>
    <dbReference type="NCBI Taxonomy" id="2862362"/>
    <lineage>
        <taxon>Eukaryota</taxon>
        <taxon>Fungi</taxon>
        <taxon>Dikarya</taxon>
        <taxon>Basidiomycota</taxon>
        <taxon>Agaricomycotina</taxon>
        <taxon>Agaricomycetes</taxon>
        <taxon>Agaricomycetidae</taxon>
        <taxon>Agaricales</taxon>
        <taxon>Marasmiineae</taxon>
        <taxon>Mycenaceae</taxon>
        <taxon>Favolaschia</taxon>
    </lineage>
</organism>
<feature type="compositionally biased region" description="Acidic residues" evidence="1">
    <location>
        <begin position="281"/>
        <end position="299"/>
    </location>
</feature>
<accession>A0AAW0ANH8</accession>
<dbReference type="AlphaFoldDB" id="A0AAW0ANH8"/>
<dbReference type="EMBL" id="JAWWNJ010000058">
    <property type="protein sequence ID" value="KAK7013668.1"/>
    <property type="molecule type" value="Genomic_DNA"/>
</dbReference>
<evidence type="ECO:0000256" key="1">
    <source>
        <dbReference type="SAM" id="MobiDB-lite"/>
    </source>
</evidence>
<evidence type="ECO:0000313" key="3">
    <source>
        <dbReference type="Proteomes" id="UP001362999"/>
    </source>
</evidence>
<comment type="caution">
    <text evidence="2">The sequence shown here is derived from an EMBL/GenBank/DDBJ whole genome shotgun (WGS) entry which is preliminary data.</text>
</comment>
<gene>
    <name evidence="2" type="ORF">R3P38DRAFT_3206226</name>
</gene>